<proteinExistence type="predicted"/>
<reference evidence="2" key="1">
    <citation type="journal article" date="2015" name="Nature">
        <title>Complex archaea that bridge the gap between prokaryotes and eukaryotes.</title>
        <authorList>
            <person name="Spang A."/>
            <person name="Saw J.H."/>
            <person name="Jorgensen S.L."/>
            <person name="Zaremba-Niedzwiedzka K."/>
            <person name="Martijn J."/>
            <person name="Lind A.E."/>
            <person name="van Eijk R."/>
            <person name="Schleper C."/>
            <person name="Guy L."/>
            <person name="Ettema T.J."/>
        </authorList>
    </citation>
    <scope>NUCLEOTIDE SEQUENCE</scope>
</reference>
<evidence type="ECO:0000313" key="2">
    <source>
        <dbReference type="EMBL" id="KKK74058.1"/>
    </source>
</evidence>
<name>A0A0F8XYH7_9ZZZZ</name>
<sequence length="211" mass="23266">MAELRDTLPGPPLQTHGRTHNSSYSGMEIVRKFHVPKWSDFLSVQRALHGRVEGGTGNWTRTPPLRDTYIKTAYCNETQVDFAHPNSPTTIPSLSDKGAVTIKEQLENQEETLQKGTAGAVVTAHYRPLITAWRPSKSNKPDEDAELTGEDLQRVWDWMDPVFVPGVKLFPWPAGLHFAVDGKLLGLIDIKSKDIGTESASPLAVPVSSIS</sequence>
<dbReference type="EMBL" id="LAZR01056499">
    <property type="protein sequence ID" value="KKK74058.1"/>
    <property type="molecule type" value="Genomic_DNA"/>
</dbReference>
<comment type="caution">
    <text evidence="2">The sequence shown here is derived from an EMBL/GenBank/DDBJ whole genome shotgun (WGS) entry which is preliminary data.</text>
</comment>
<organism evidence="2">
    <name type="scientific">marine sediment metagenome</name>
    <dbReference type="NCBI Taxonomy" id="412755"/>
    <lineage>
        <taxon>unclassified sequences</taxon>
        <taxon>metagenomes</taxon>
        <taxon>ecological metagenomes</taxon>
    </lineage>
</organism>
<gene>
    <name evidence="2" type="ORF">LCGC14_2887570</name>
</gene>
<protein>
    <submittedName>
        <fullName evidence="2">Uncharacterized protein</fullName>
    </submittedName>
</protein>
<feature type="region of interest" description="Disordered" evidence="1">
    <location>
        <begin position="1"/>
        <end position="22"/>
    </location>
</feature>
<accession>A0A0F8XYH7</accession>
<feature type="non-terminal residue" evidence="2">
    <location>
        <position position="211"/>
    </location>
</feature>
<dbReference type="AlphaFoldDB" id="A0A0F8XYH7"/>
<evidence type="ECO:0000256" key="1">
    <source>
        <dbReference type="SAM" id="MobiDB-lite"/>
    </source>
</evidence>